<feature type="non-terminal residue" evidence="2">
    <location>
        <position position="49"/>
    </location>
</feature>
<dbReference type="AlphaFoldDB" id="A0A382XJJ7"/>
<dbReference type="EMBL" id="UINC01168344">
    <property type="protein sequence ID" value="SVD71327.1"/>
    <property type="molecule type" value="Genomic_DNA"/>
</dbReference>
<dbReference type="Gene3D" id="3.10.129.10">
    <property type="entry name" value="Hotdog Thioesterase"/>
    <property type="match status" value="1"/>
</dbReference>
<reference evidence="2" key="1">
    <citation type="submission" date="2018-05" db="EMBL/GenBank/DDBJ databases">
        <authorList>
            <person name="Lanie J.A."/>
            <person name="Ng W.-L."/>
            <person name="Kazmierczak K.M."/>
            <person name="Andrzejewski T.M."/>
            <person name="Davidsen T.M."/>
            <person name="Wayne K.J."/>
            <person name="Tettelin H."/>
            <person name="Glass J.I."/>
            <person name="Rusch D."/>
            <person name="Podicherti R."/>
            <person name="Tsui H.-C.T."/>
            <person name="Winkler M.E."/>
        </authorList>
    </citation>
    <scope>NUCLEOTIDE SEQUENCE</scope>
</reference>
<dbReference type="InterPro" id="IPR029069">
    <property type="entry name" value="HotDog_dom_sf"/>
</dbReference>
<proteinExistence type="predicted"/>
<sequence length="49" mass="6025">MGVQSITDYPQHYELKTRWKDIDLFGHVNNAVFLTYIEDARIMYFKRWN</sequence>
<evidence type="ECO:0000313" key="2">
    <source>
        <dbReference type="EMBL" id="SVD71327.1"/>
    </source>
</evidence>
<dbReference type="InterPro" id="IPR049427">
    <property type="entry name" value="Acyl-ACP_TE_C"/>
</dbReference>
<gene>
    <name evidence="2" type="ORF">METZ01_LOCUS424181</name>
</gene>
<organism evidence="2">
    <name type="scientific">marine metagenome</name>
    <dbReference type="NCBI Taxonomy" id="408172"/>
    <lineage>
        <taxon>unclassified sequences</taxon>
        <taxon>metagenomes</taxon>
        <taxon>ecological metagenomes</taxon>
    </lineage>
</organism>
<evidence type="ECO:0000259" key="1">
    <source>
        <dbReference type="Pfam" id="PF20791"/>
    </source>
</evidence>
<name>A0A382XJJ7_9ZZZZ</name>
<protein>
    <recommendedName>
        <fullName evidence="1">Acyl-ACP thioesterase-like C-terminal domain-containing protein</fullName>
    </recommendedName>
</protein>
<dbReference type="SUPFAM" id="SSF54637">
    <property type="entry name" value="Thioesterase/thiol ester dehydrase-isomerase"/>
    <property type="match status" value="1"/>
</dbReference>
<accession>A0A382XJJ7</accession>
<feature type="domain" description="Acyl-ACP thioesterase-like C-terminal" evidence="1">
    <location>
        <begin position="11"/>
        <end position="40"/>
    </location>
</feature>
<dbReference type="Pfam" id="PF20791">
    <property type="entry name" value="Acyl-ACP_TE_C"/>
    <property type="match status" value="1"/>
</dbReference>